<dbReference type="VEuPathDB" id="FungiDB:AeMF1_008117"/>
<dbReference type="AlphaFoldDB" id="A0A6G0W5W0"/>
<dbReference type="EMBL" id="VJMJ01000345">
    <property type="protein sequence ID" value="KAF0722157.1"/>
    <property type="molecule type" value="Genomic_DNA"/>
</dbReference>
<organism evidence="3 4">
    <name type="scientific">Aphanomyces euteiches</name>
    <dbReference type="NCBI Taxonomy" id="100861"/>
    <lineage>
        <taxon>Eukaryota</taxon>
        <taxon>Sar</taxon>
        <taxon>Stramenopiles</taxon>
        <taxon>Oomycota</taxon>
        <taxon>Saprolegniomycetes</taxon>
        <taxon>Saprolegniales</taxon>
        <taxon>Verrucalvaceae</taxon>
        <taxon>Aphanomyces</taxon>
    </lineage>
</organism>
<evidence type="ECO:0000313" key="3">
    <source>
        <dbReference type="EMBL" id="KAF0722157.1"/>
    </source>
</evidence>
<keyword evidence="2" id="KW-0732">Signal</keyword>
<gene>
    <name evidence="3" type="ORF">Ae201684_018637</name>
</gene>
<keyword evidence="4" id="KW-1185">Reference proteome</keyword>
<evidence type="ECO:0000256" key="2">
    <source>
        <dbReference type="SAM" id="SignalP"/>
    </source>
</evidence>
<feature type="compositionally biased region" description="Low complexity" evidence="1">
    <location>
        <begin position="141"/>
        <end position="168"/>
    </location>
</feature>
<comment type="caution">
    <text evidence="3">The sequence shown here is derived from an EMBL/GenBank/DDBJ whole genome shotgun (WGS) entry which is preliminary data.</text>
</comment>
<sequence>MPRLAVLAILLTASTCTADIVQAISGHAASRRLVDYTKVWTCVHSTSGFRVPLRIANDSNIECWSNDGVNCVWDNNCDTYVASGKSPAAPLVCGCMHKQVWGNVGYDDPSHWCSDGKKALGANPTNPNCTPAPTPVPTTTPAPTSTLPVTTILPTTAQPTTTAPSATVTPPPKGAC</sequence>
<feature type="region of interest" description="Disordered" evidence="1">
    <location>
        <begin position="124"/>
        <end position="176"/>
    </location>
</feature>
<evidence type="ECO:0000256" key="1">
    <source>
        <dbReference type="SAM" id="MobiDB-lite"/>
    </source>
</evidence>
<reference evidence="3 4" key="1">
    <citation type="submission" date="2019-07" db="EMBL/GenBank/DDBJ databases">
        <title>Genomics analysis of Aphanomyces spp. identifies a new class of oomycete effector associated with host adaptation.</title>
        <authorList>
            <person name="Gaulin E."/>
        </authorList>
    </citation>
    <scope>NUCLEOTIDE SEQUENCE [LARGE SCALE GENOMIC DNA]</scope>
    <source>
        <strain evidence="3 4">ATCC 201684</strain>
    </source>
</reference>
<name>A0A6G0W5W0_9STRA</name>
<feature type="compositionally biased region" description="Pro residues" evidence="1">
    <location>
        <begin position="130"/>
        <end position="140"/>
    </location>
</feature>
<evidence type="ECO:0008006" key="5">
    <source>
        <dbReference type="Google" id="ProtNLM"/>
    </source>
</evidence>
<protein>
    <recommendedName>
        <fullName evidence="5">Secreted protein</fullName>
    </recommendedName>
</protein>
<feature type="chain" id="PRO_5026177182" description="Secreted protein" evidence="2">
    <location>
        <begin position="19"/>
        <end position="176"/>
    </location>
</feature>
<accession>A0A6G0W5W0</accession>
<evidence type="ECO:0000313" key="4">
    <source>
        <dbReference type="Proteomes" id="UP000481153"/>
    </source>
</evidence>
<proteinExistence type="predicted"/>
<dbReference type="Proteomes" id="UP000481153">
    <property type="component" value="Unassembled WGS sequence"/>
</dbReference>
<feature type="signal peptide" evidence="2">
    <location>
        <begin position="1"/>
        <end position="18"/>
    </location>
</feature>